<reference evidence="1" key="1">
    <citation type="journal article" date="2020" name="Nature">
        <title>Giant virus diversity and host interactions through global metagenomics.</title>
        <authorList>
            <person name="Schulz F."/>
            <person name="Roux S."/>
            <person name="Paez-Espino D."/>
            <person name="Jungbluth S."/>
            <person name="Walsh D.A."/>
            <person name="Denef V.J."/>
            <person name="McMahon K.D."/>
            <person name="Konstantinidis K.T."/>
            <person name="Eloe-Fadrosh E.A."/>
            <person name="Kyrpides N.C."/>
            <person name="Woyke T."/>
        </authorList>
    </citation>
    <scope>NUCLEOTIDE SEQUENCE</scope>
    <source>
        <strain evidence="1">GVMAG-M-3300023174-5</strain>
    </source>
</reference>
<protein>
    <submittedName>
        <fullName evidence="1">Uncharacterized protein</fullName>
    </submittedName>
</protein>
<evidence type="ECO:0000313" key="1">
    <source>
        <dbReference type="EMBL" id="QHT19709.1"/>
    </source>
</evidence>
<sequence>MTKLVKKQRYLFIRYCDNTRFDMYFRANYIDIVCKHLRVYDYEDTTTNLSKREYLHIMPFQWIKSIQKLEDIIGDTILPLDVVRLIDNFW</sequence>
<accession>A0A6C0DUK8</accession>
<dbReference type="AlphaFoldDB" id="A0A6C0DUK8"/>
<dbReference type="EMBL" id="MN739668">
    <property type="protein sequence ID" value="QHT19709.1"/>
    <property type="molecule type" value="Genomic_DNA"/>
</dbReference>
<name>A0A6C0DUK8_9ZZZZ</name>
<proteinExistence type="predicted"/>
<organism evidence="1">
    <name type="scientific">viral metagenome</name>
    <dbReference type="NCBI Taxonomy" id="1070528"/>
    <lineage>
        <taxon>unclassified sequences</taxon>
        <taxon>metagenomes</taxon>
        <taxon>organismal metagenomes</taxon>
    </lineage>
</organism>